<dbReference type="Proteomes" id="UP000664781">
    <property type="component" value="Unassembled WGS sequence"/>
</dbReference>
<dbReference type="EMBL" id="JAFMOF010000004">
    <property type="protein sequence ID" value="MBO0656151.1"/>
    <property type="molecule type" value="Genomic_DNA"/>
</dbReference>
<proteinExistence type="predicted"/>
<organism evidence="1 2">
    <name type="scientific">Streptomyces triculaminicus</name>
    <dbReference type="NCBI Taxonomy" id="2816232"/>
    <lineage>
        <taxon>Bacteria</taxon>
        <taxon>Bacillati</taxon>
        <taxon>Actinomycetota</taxon>
        <taxon>Actinomycetes</taxon>
        <taxon>Kitasatosporales</taxon>
        <taxon>Streptomycetaceae</taxon>
        <taxon>Streptomyces</taxon>
    </lineage>
</organism>
<dbReference type="AlphaFoldDB" id="A0A939FT11"/>
<keyword evidence="2" id="KW-1185">Reference proteome</keyword>
<protein>
    <submittedName>
        <fullName evidence="1">Uncharacterized protein</fullName>
    </submittedName>
</protein>
<accession>A0A939FT11</accession>
<evidence type="ECO:0000313" key="1">
    <source>
        <dbReference type="EMBL" id="MBO0656151.1"/>
    </source>
</evidence>
<sequence length="53" mass="5958">MIQESSTDVLRQSMVDYLMRIIGLPDDEALAQEADDVVRTLDARLEAERHAVA</sequence>
<gene>
    <name evidence="1" type="ORF">J1792_26265</name>
</gene>
<dbReference type="RefSeq" id="WP_179198860.1">
    <property type="nucleotide sequence ID" value="NZ_JAFMOF010000004.1"/>
</dbReference>
<reference evidence="1" key="1">
    <citation type="submission" date="2021-03" db="EMBL/GenBank/DDBJ databases">
        <title>Streptomyces strains.</title>
        <authorList>
            <person name="Lund M.B."/>
            <person name="Toerring T."/>
        </authorList>
    </citation>
    <scope>NUCLEOTIDE SEQUENCE</scope>
    <source>
        <strain evidence="1">JCM 4242</strain>
    </source>
</reference>
<comment type="caution">
    <text evidence="1">The sequence shown here is derived from an EMBL/GenBank/DDBJ whole genome shotgun (WGS) entry which is preliminary data.</text>
</comment>
<evidence type="ECO:0000313" key="2">
    <source>
        <dbReference type="Proteomes" id="UP000664781"/>
    </source>
</evidence>
<name>A0A939FT11_9ACTN</name>